<dbReference type="EMBL" id="JANDBD010000013">
    <property type="protein sequence ID" value="MCP9275932.1"/>
    <property type="molecule type" value="Genomic_DNA"/>
</dbReference>
<protein>
    <submittedName>
        <fullName evidence="7">Alcohol dehydrogenase catalytic domain-containing protein</fullName>
    </submittedName>
</protein>
<keyword evidence="4" id="KW-0560">Oxidoreductase</keyword>
<dbReference type="InterPro" id="IPR002328">
    <property type="entry name" value="ADH_Zn_CS"/>
</dbReference>
<dbReference type="InterPro" id="IPR036291">
    <property type="entry name" value="NAD(P)-bd_dom_sf"/>
</dbReference>
<dbReference type="InterPro" id="IPR013154">
    <property type="entry name" value="ADH-like_N"/>
</dbReference>
<comment type="caution">
    <text evidence="7">The sequence shown here is derived from an EMBL/GenBank/DDBJ whole genome shotgun (WGS) entry which is preliminary data.</text>
</comment>
<dbReference type="Proteomes" id="UP001651690">
    <property type="component" value="Unassembled WGS sequence"/>
</dbReference>
<name>A0ABT1MAS3_9MYCO</name>
<dbReference type="RefSeq" id="WP_255063771.1">
    <property type="nucleotide sequence ID" value="NZ_JANDBD010000013.1"/>
</dbReference>
<keyword evidence="3 5" id="KW-0862">Zinc</keyword>
<evidence type="ECO:0000256" key="5">
    <source>
        <dbReference type="RuleBase" id="RU361277"/>
    </source>
</evidence>
<evidence type="ECO:0000313" key="7">
    <source>
        <dbReference type="EMBL" id="MCP9275932.1"/>
    </source>
</evidence>
<dbReference type="InterPro" id="IPR013149">
    <property type="entry name" value="ADH-like_C"/>
</dbReference>
<evidence type="ECO:0000256" key="1">
    <source>
        <dbReference type="ARBA" id="ARBA00001947"/>
    </source>
</evidence>
<keyword evidence="2 5" id="KW-0479">Metal-binding</keyword>
<evidence type="ECO:0000256" key="2">
    <source>
        <dbReference type="ARBA" id="ARBA00022723"/>
    </source>
</evidence>
<gene>
    <name evidence="7" type="ORF">NM203_27470</name>
</gene>
<dbReference type="InterPro" id="IPR020843">
    <property type="entry name" value="ER"/>
</dbReference>
<reference evidence="7 8" key="1">
    <citation type="submission" date="2022-06" db="EMBL/GenBank/DDBJ databases">
        <title>Mycolicibacterium sp. CAU 1645 isolated from seawater.</title>
        <authorList>
            <person name="Kim W."/>
        </authorList>
    </citation>
    <scope>NUCLEOTIDE SEQUENCE [LARGE SCALE GENOMIC DNA]</scope>
    <source>
        <strain evidence="7 8">CAU 1645</strain>
    </source>
</reference>
<evidence type="ECO:0000259" key="6">
    <source>
        <dbReference type="SMART" id="SM00829"/>
    </source>
</evidence>
<dbReference type="Gene3D" id="3.40.50.720">
    <property type="entry name" value="NAD(P)-binding Rossmann-like Domain"/>
    <property type="match status" value="1"/>
</dbReference>
<dbReference type="SMART" id="SM00829">
    <property type="entry name" value="PKS_ER"/>
    <property type="match status" value="1"/>
</dbReference>
<dbReference type="PANTHER" id="PTHR42813">
    <property type="entry name" value="ZINC-TYPE ALCOHOL DEHYDROGENASE-LIKE"/>
    <property type="match status" value="1"/>
</dbReference>
<sequence>MRAVIMNSDGKVAVETVPDPQLPGPDGAVIKVDAAAICGSDLHFYDGDMPSVDGLSIGHEAVGTVVEVGPAVTGITVGDRVMVSCIAACGNCPGCRAGDPATCDHGSTIFGFGAGLGGAQAELLAVPVAQSTLMKLPDSIDDEAALLLTDNLVTGWTAARRGEVSPGQSVLVLGLGAVGLCAVRSALALGAARVFVYDPVAGRRARGAAFGGIAVGDDGADPVAAVLEATGGRGADVVIDAVATDRSLDSAFGAVRTGGTVSVVGVHDLNPYPLPILIGVYRSITLRMSMAAVQSSWREVVPLIAAGKLDTTGVFTHRMPLDQAPEAYELVAARTADCTKVVLTG</sequence>
<feature type="domain" description="Enoyl reductase (ER)" evidence="6">
    <location>
        <begin position="7"/>
        <end position="343"/>
    </location>
</feature>
<dbReference type="PANTHER" id="PTHR42813:SF2">
    <property type="entry name" value="DEHYDROGENASE, ZINC-CONTAINING, PUTATIVE (AFU_ORTHOLOGUE AFUA_2G02810)-RELATED"/>
    <property type="match status" value="1"/>
</dbReference>
<evidence type="ECO:0000313" key="8">
    <source>
        <dbReference type="Proteomes" id="UP001651690"/>
    </source>
</evidence>
<proteinExistence type="inferred from homology"/>
<keyword evidence="8" id="KW-1185">Reference proteome</keyword>
<dbReference type="PROSITE" id="PS00059">
    <property type="entry name" value="ADH_ZINC"/>
    <property type="match status" value="1"/>
</dbReference>
<evidence type="ECO:0000256" key="4">
    <source>
        <dbReference type="ARBA" id="ARBA00023002"/>
    </source>
</evidence>
<dbReference type="Pfam" id="PF08240">
    <property type="entry name" value="ADH_N"/>
    <property type="match status" value="1"/>
</dbReference>
<comment type="cofactor">
    <cofactor evidence="1 5">
        <name>Zn(2+)</name>
        <dbReference type="ChEBI" id="CHEBI:29105"/>
    </cofactor>
</comment>
<accession>A0ABT1MAS3</accession>
<evidence type="ECO:0000256" key="3">
    <source>
        <dbReference type="ARBA" id="ARBA00022833"/>
    </source>
</evidence>
<comment type="similarity">
    <text evidence="5">Belongs to the zinc-containing alcohol dehydrogenase family.</text>
</comment>
<dbReference type="Gene3D" id="3.90.180.10">
    <property type="entry name" value="Medium-chain alcohol dehydrogenases, catalytic domain"/>
    <property type="match status" value="1"/>
</dbReference>
<organism evidence="7 8">
    <name type="scientific">Mycolicibacterium arenosum</name>
    <dbReference type="NCBI Taxonomy" id="2952157"/>
    <lineage>
        <taxon>Bacteria</taxon>
        <taxon>Bacillati</taxon>
        <taxon>Actinomycetota</taxon>
        <taxon>Actinomycetes</taxon>
        <taxon>Mycobacteriales</taxon>
        <taxon>Mycobacteriaceae</taxon>
        <taxon>Mycolicibacterium</taxon>
    </lineage>
</organism>
<dbReference type="InterPro" id="IPR011032">
    <property type="entry name" value="GroES-like_sf"/>
</dbReference>
<dbReference type="Pfam" id="PF00107">
    <property type="entry name" value="ADH_zinc_N"/>
    <property type="match status" value="1"/>
</dbReference>
<dbReference type="SUPFAM" id="SSF51735">
    <property type="entry name" value="NAD(P)-binding Rossmann-fold domains"/>
    <property type="match status" value="1"/>
</dbReference>
<dbReference type="SUPFAM" id="SSF50129">
    <property type="entry name" value="GroES-like"/>
    <property type="match status" value="1"/>
</dbReference>